<reference evidence="1" key="1">
    <citation type="submission" date="2021-01" db="EMBL/GenBank/DDBJ databases">
        <authorList>
            <person name="Corre E."/>
            <person name="Pelletier E."/>
            <person name="Niang G."/>
            <person name="Scheremetjew M."/>
            <person name="Finn R."/>
            <person name="Kale V."/>
            <person name="Holt S."/>
            <person name="Cochrane G."/>
            <person name="Meng A."/>
            <person name="Brown T."/>
            <person name="Cohen L."/>
        </authorList>
    </citation>
    <scope>NUCLEOTIDE SEQUENCE</scope>
    <source>
        <strain evidence="1">Isolate 1302-5</strain>
    </source>
</reference>
<sequence length="279" mass="31641">MKFKAPEEEPGTSRIQLILPQQPISLQFEWSGSNPYAGLTSKLRKKLYGDITKRTREFVCSNLSGEKVRDEMSYARLEERKESNKLRAAKRSFDSHHRMHDMERAGLSPARDEDVSRGDQVYVFTQFTDGRVIEFSPMTVGDQSIVASGDSHGELGDDEESMLCVEDRMTSWRKVWMEKYPKEFKAYGSLNCYPPGGLDLKPVPRRLVFKTIPAMTGYEESGSGTGSIFLLPRESDEKTDRISPCPVCGGLFTRKALSSHLRVMKDSAHVNYLRQGMHV</sequence>
<dbReference type="EMBL" id="HBKQ01025926">
    <property type="protein sequence ID" value="CAE2243660.1"/>
    <property type="molecule type" value="Transcribed_RNA"/>
</dbReference>
<gene>
    <name evidence="1" type="ORF">OAUR00152_LOCUS17550</name>
</gene>
<name>A0A7S4IYZ4_9STRA</name>
<accession>A0A7S4IYZ4</accession>
<protein>
    <submittedName>
        <fullName evidence="1">Uncharacterized protein</fullName>
    </submittedName>
</protein>
<proteinExistence type="predicted"/>
<evidence type="ECO:0000313" key="1">
    <source>
        <dbReference type="EMBL" id="CAE2243660.1"/>
    </source>
</evidence>
<dbReference type="AlphaFoldDB" id="A0A7S4IYZ4"/>
<organism evidence="1">
    <name type="scientific">Odontella aurita</name>
    <dbReference type="NCBI Taxonomy" id="265563"/>
    <lineage>
        <taxon>Eukaryota</taxon>
        <taxon>Sar</taxon>
        <taxon>Stramenopiles</taxon>
        <taxon>Ochrophyta</taxon>
        <taxon>Bacillariophyta</taxon>
        <taxon>Mediophyceae</taxon>
        <taxon>Biddulphiophycidae</taxon>
        <taxon>Eupodiscales</taxon>
        <taxon>Odontellaceae</taxon>
        <taxon>Odontella</taxon>
    </lineage>
</organism>